<feature type="region of interest" description="Disordered" evidence="1">
    <location>
        <begin position="206"/>
        <end position="227"/>
    </location>
</feature>
<dbReference type="InterPro" id="IPR011049">
    <property type="entry name" value="Serralysin-like_metalloprot_C"/>
</dbReference>
<dbReference type="AlphaFoldDB" id="A0ABD2LUC7"/>
<protein>
    <submittedName>
        <fullName evidence="2">Uncharacterized protein</fullName>
    </submittedName>
</protein>
<dbReference type="Proteomes" id="UP001620626">
    <property type="component" value="Unassembled WGS sequence"/>
</dbReference>
<gene>
    <name evidence="2" type="ORF">niasHT_008182</name>
</gene>
<accession>A0ABD2LUC7</accession>
<sequence length="460" mass="51162">MLLLLLFGYVTNLDHNYYNNNYSFDTSYIQSNHTNILAYGTYLLAYGTNLLAYGTNIHAFDTNIFAYDTNIHAFDTNRPAYGTNLHAFDTNRPAYCTNIFANCANLDCPNLNCAYRYCSNLHCAYRYCSDLHCAYRHCSDLHYAYRDISNNNYANSDSSYCITAYSNATLLIRTADPVTNTYSTRPVTFSTQPVTTYSTRSVTYTRRTYSTPDPPPSRSTYSADENNKEAVTPAGIASNISANLDKVAETNFHDSPIQAQLDDIDDIELQTGPDNYDVKLRSPLENGVCLQQIDKDRMAPLIYNAHQPGITTVSASLASEQCACSRNFNIHFHQSHNDEVKNTAWRAWKDVMFFDLRTNSECQRLCVCTMAGKCFMPNESAKTGGISLRFSADCSVSPCLMRAVLRGSTKSPAADGACLVEKDGAKKCAFNVGQSFDAVAVSCNGCPSQKVLKCAEFMAR</sequence>
<name>A0ABD2LUC7_9BILA</name>
<organism evidence="2 3">
    <name type="scientific">Heterodera trifolii</name>
    <dbReference type="NCBI Taxonomy" id="157864"/>
    <lineage>
        <taxon>Eukaryota</taxon>
        <taxon>Metazoa</taxon>
        <taxon>Ecdysozoa</taxon>
        <taxon>Nematoda</taxon>
        <taxon>Chromadorea</taxon>
        <taxon>Rhabditida</taxon>
        <taxon>Tylenchina</taxon>
        <taxon>Tylenchomorpha</taxon>
        <taxon>Tylenchoidea</taxon>
        <taxon>Heteroderidae</taxon>
        <taxon>Heteroderinae</taxon>
        <taxon>Heterodera</taxon>
    </lineage>
</organism>
<proteinExistence type="predicted"/>
<dbReference type="SUPFAM" id="SSF101967">
    <property type="entry name" value="Adhesin YadA, collagen-binding domain"/>
    <property type="match status" value="1"/>
</dbReference>
<dbReference type="EMBL" id="JBICBT010000261">
    <property type="protein sequence ID" value="KAL3118835.1"/>
    <property type="molecule type" value="Genomic_DNA"/>
</dbReference>
<evidence type="ECO:0000313" key="2">
    <source>
        <dbReference type="EMBL" id="KAL3118835.1"/>
    </source>
</evidence>
<keyword evidence="3" id="KW-1185">Reference proteome</keyword>
<evidence type="ECO:0000313" key="3">
    <source>
        <dbReference type="Proteomes" id="UP001620626"/>
    </source>
</evidence>
<evidence type="ECO:0000256" key="1">
    <source>
        <dbReference type="SAM" id="MobiDB-lite"/>
    </source>
</evidence>
<comment type="caution">
    <text evidence="2">The sequence shown here is derived from an EMBL/GenBank/DDBJ whole genome shotgun (WGS) entry which is preliminary data.</text>
</comment>
<reference evidence="2 3" key="1">
    <citation type="submission" date="2024-10" db="EMBL/GenBank/DDBJ databases">
        <authorList>
            <person name="Kim D."/>
        </authorList>
    </citation>
    <scope>NUCLEOTIDE SEQUENCE [LARGE SCALE GENOMIC DNA]</scope>
    <source>
        <strain evidence="2">BH-2024</strain>
    </source>
</reference>